<dbReference type="RefSeq" id="WP_190707869.1">
    <property type="nucleotide sequence ID" value="NZ_JAMPKX010000014.1"/>
</dbReference>
<dbReference type="Proteomes" id="UP001482513">
    <property type="component" value="Unassembled WGS sequence"/>
</dbReference>
<feature type="domain" description="UmuC" evidence="6">
    <location>
        <begin position="5"/>
        <end position="179"/>
    </location>
</feature>
<dbReference type="Gene3D" id="3.40.1170.60">
    <property type="match status" value="1"/>
</dbReference>
<dbReference type="Pfam" id="PF11799">
    <property type="entry name" value="IMS_C"/>
    <property type="match status" value="1"/>
</dbReference>
<comment type="similarity">
    <text evidence="1">Belongs to the DNA polymerase type-Y family.</text>
</comment>
<evidence type="ECO:0000256" key="1">
    <source>
        <dbReference type="ARBA" id="ARBA00010945"/>
    </source>
</evidence>
<dbReference type="InterPro" id="IPR025188">
    <property type="entry name" value="DUF4113"/>
</dbReference>
<dbReference type="Pfam" id="PF13438">
    <property type="entry name" value="DUF4113"/>
    <property type="match status" value="1"/>
</dbReference>
<dbReference type="SUPFAM" id="SSF56672">
    <property type="entry name" value="DNA/RNA polymerases"/>
    <property type="match status" value="1"/>
</dbReference>
<keyword evidence="5" id="KW-0742">SOS response</keyword>
<keyword evidence="3" id="KW-0741">SOS mutagenesis</keyword>
<dbReference type="SUPFAM" id="SSF100879">
    <property type="entry name" value="Lesion bypass DNA polymerase (Y-family), little finger domain"/>
    <property type="match status" value="1"/>
</dbReference>
<evidence type="ECO:0000256" key="5">
    <source>
        <dbReference type="ARBA" id="ARBA00023236"/>
    </source>
</evidence>
<name>A0ABV0KAX9_9CYAN</name>
<evidence type="ECO:0000313" key="7">
    <source>
        <dbReference type="EMBL" id="MEP0949711.1"/>
    </source>
</evidence>
<dbReference type="EMBL" id="JAMPKX010000014">
    <property type="protein sequence ID" value="MEP0949711.1"/>
    <property type="molecule type" value="Genomic_DNA"/>
</dbReference>
<reference evidence="7 8" key="1">
    <citation type="submission" date="2022-04" db="EMBL/GenBank/DDBJ databases">
        <title>Positive selection, recombination, and allopatry shape intraspecific diversity of widespread and dominant cyanobacteria.</title>
        <authorList>
            <person name="Wei J."/>
            <person name="Shu W."/>
            <person name="Hu C."/>
        </authorList>
    </citation>
    <scope>NUCLEOTIDE SEQUENCE [LARGE SCALE GENOMIC DNA]</scope>
    <source>
        <strain evidence="7 8">DQ-A4</strain>
    </source>
</reference>
<proteinExistence type="inferred from homology"/>
<dbReference type="Gene3D" id="3.30.70.270">
    <property type="match status" value="1"/>
</dbReference>
<accession>A0ABV0KAX9</accession>
<dbReference type="PANTHER" id="PTHR11076:SF34">
    <property type="entry name" value="PROTEIN UMUC"/>
    <property type="match status" value="1"/>
</dbReference>
<comment type="caution">
    <text evidence="7">The sequence shown here is derived from an EMBL/GenBank/DDBJ whole genome shotgun (WGS) entry which is preliminary data.</text>
</comment>
<dbReference type="Gene3D" id="3.30.1490.100">
    <property type="entry name" value="DNA polymerase, Y-family, little finger domain"/>
    <property type="match status" value="1"/>
</dbReference>
<dbReference type="PANTHER" id="PTHR11076">
    <property type="entry name" value="DNA REPAIR POLYMERASE UMUC / TRANSFERASE FAMILY MEMBER"/>
    <property type="match status" value="1"/>
</dbReference>
<dbReference type="InterPro" id="IPR017961">
    <property type="entry name" value="DNA_pol_Y-fam_little_finger"/>
</dbReference>
<evidence type="ECO:0000313" key="8">
    <source>
        <dbReference type="Proteomes" id="UP001482513"/>
    </source>
</evidence>
<dbReference type="InterPro" id="IPR050116">
    <property type="entry name" value="DNA_polymerase-Y"/>
</dbReference>
<keyword evidence="4" id="KW-0234">DNA repair</keyword>
<dbReference type="CDD" id="cd01700">
    <property type="entry name" value="PolY_Pol_V_umuC"/>
    <property type="match status" value="1"/>
</dbReference>
<dbReference type="InterPro" id="IPR043502">
    <property type="entry name" value="DNA/RNA_pol_sf"/>
</dbReference>
<gene>
    <name evidence="7" type="ORF">NC992_22730</name>
</gene>
<dbReference type="InterPro" id="IPR001126">
    <property type="entry name" value="UmuC"/>
</dbReference>
<evidence type="ECO:0000259" key="6">
    <source>
        <dbReference type="PROSITE" id="PS50173"/>
    </source>
</evidence>
<sequence>MPSWIALVDANNFYVSCERVFDPRLRDKPVVVLSNNDGCVVARSNEVKALGIPMGAPVFKLRSQIRDHSIQVYSSNYTLYSDLSRRVMQTLEQFTPDVEVYSIDEAFLGLSGDVAAIAEQLRQTVQQWNGIPVSVGVAPTKTLAKVANHIAKKSTGVCVLDAPSMVLADLPVGEIWGIGHRLSDRLHLQGVETALQLRDVELSWIRQQIGIVGVRLVQELRGIPCLPLELCPAPRKSCCVSRSFGRPMMAIAELREAVATYAARAAAKVRRDELKAGVVTVFITTNRFKPDEPQYSNSAVVQLPQPANDTFTLVQTALRAVEGLYQPGYQYKKAGVLLMELSPASIVQTDLFSNVAQQEKRGALMRTVDSLNRQFGAGTVFCASEGIRKEWQMRLGLKSPGFTTRWGELPVVE</sequence>
<evidence type="ECO:0000256" key="2">
    <source>
        <dbReference type="ARBA" id="ARBA00022763"/>
    </source>
</evidence>
<evidence type="ECO:0000256" key="3">
    <source>
        <dbReference type="ARBA" id="ARBA00023199"/>
    </source>
</evidence>
<dbReference type="Pfam" id="PF00817">
    <property type="entry name" value="IMS"/>
    <property type="match status" value="1"/>
</dbReference>
<keyword evidence="8" id="KW-1185">Reference proteome</keyword>
<evidence type="ECO:0000256" key="4">
    <source>
        <dbReference type="ARBA" id="ARBA00023204"/>
    </source>
</evidence>
<organism evidence="7 8">
    <name type="scientific">Leptolyngbya subtilissima DQ-A4</name>
    <dbReference type="NCBI Taxonomy" id="2933933"/>
    <lineage>
        <taxon>Bacteria</taxon>
        <taxon>Bacillati</taxon>
        <taxon>Cyanobacteriota</taxon>
        <taxon>Cyanophyceae</taxon>
        <taxon>Leptolyngbyales</taxon>
        <taxon>Leptolyngbyaceae</taxon>
        <taxon>Leptolyngbya group</taxon>
        <taxon>Leptolyngbya</taxon>
    </lineage>
</organism>
<dbReference type="InterPro" id="IPR036775">
    <property type="entry name" value="DNA_pol_Y-fam_lit_finger_sf"/>
</dbReference>
<dbReference type="PROSITE" id="PS50173">
    <property type="entry name" value="UMUC"/>
    <property type="match status" value="1"/>
</dbReference>
<keyword evidence="2" id="KW-0227">DNA damage</keyword>
<dbReference type="InterPro" id="IPR043128">
    <property type="entry name" value="Rev_trsase/Diguanyl_cyclase"/>
</dbReference>
<protein>
    <submittedName>
        <fullName evidence="7">Y-family DNA polymerase</fullName>
    </submittedName>
</protein>
<dbReference type="Gene3D" id="1.10.150.20">
    <property type="entry name" value="5' to 3' exonuclease, C-terminal subdomain"/>
    <property type="match status" value="1"/>
</dbReference>